<dbReference type="Proteomes" id="UP000541444">
    <property type="component" value="Unassembled WGS sequence"/>
</dbReference>
<keyword evidence="3" id="KW-1185">Reference proteome</keyword>
<dbReference type="AlphaFoldDB" id="A0A7J7KZ18"/>
<evidence type="ECO:0000313" key="2">
    <source>
        <dbReference type="EMBL" id="KAF6135578.1"/>
    </source>
</evidence>
<dbReference type="EMBL" id="JACGCM010002784">
    <property type="protein sequence ID" value="KAF6135578.1"/>
    <property type="molecule type" value="Genomic_DNA"/>
</dbReference>
<sequence length="281" mass="31789">MASTLMKQQECKKKKRVAEEENGEGNVEEDWDFSNAKSVKEKLVIEKEKGDRGIDKSISLEYFDGNVQSELLEGLCYLSQLEYGLSLPHSSLAKGIMNLIRACPVQMNGNMREFYGVKNNSTSEREYFFANSTQPRFFDLNSVGHPWNDNVIWVKGDCLKRDDEEPLLPESTASSKLARTFPKKQILKHPSTSGTTGSGEAVKNRRVEPFEMLGMKVIKDRPVVEDHLKEVEEKTRLAALHGEEEMSKIVGCSSDEGICLGVEEERAELKRKKVKLKRNLA</sequence>
<comment type="caution">
    <text evidence="2">The sequence shown here is derived from an EMBL/GenBank/DDBJ whole genome shotgun (WGS) entry which is preliminary data.</text>
</comment>
<evidence type="ECO:0000313" key="3">
    <source>
        <dbReference type="Proteomes" id="UP000541444"/>
    </source>
</evidence>
<evidence type="ECO:0000256" key="1">
    <source>
        <dbReference type="SAM" id="MobiDB-lite"/>
    </source>
</evidence>
<feature type="region of interest" description="Disordered" evidence="1">
    <location>
        <begin position="185"/>
        <end position="204"/>
    </location>
</feature>
<organism evidence="2 3">
    <name type="scientific">Kingdonia uniflora</name>
    <dbReference type="NCBI Taxonomy" id="39325"/>
    <lineage>
        <taxon>Eukaryota</taxon>
        <taxon>Viridiplantae</taxon>
        <taxon>Streptophyta</taxon>
        <taxon>Embryophyta</taxon>
        <taxon>Tracheophyta</taxon>
        <taxon>Spermatophyta</taxon>
        <taxon>Magnoliopsida</taxon>
        <taxon>Ranunculales</taxon>
        <taxon>Circaeasteraceae</taxon>
        <taxon>Kingdonia</taxon>
    </lineage>
</organism>
<accession>A0A7J7KZ18</accession>
<reference evidence="2 3" key="1">
    <citation type="journal article" date="2020" name="IScience">
        <title>Genome Sequencing of the Endangered Kingdonia uniflora (Circaeasteraceae, Ranunculales) Reveals Potential Mechanisms of Evolutionary Specialization.</title>
        <authorList>
            <person name="Sun Y."/>
            <person name="Deng T."/>
            <person name="Zhang A."/>
            <person name="Moore M.J."/>
            <person name="Landis J.B."/>
            <person name="Lin N."/>
            <person name="Zhang H."/>
            <person name="Zhang X."/>
            <person name="Huang J."/>
            <person name="Zhang X."/>
            <person name="Sun H."/>
            <person name="Wang H."/>
        </authorList>
    </citation>
    <scope>NUCLEOTIDE SEQUENCE [LARGE SCALE GENOMIC DNA]</scope>
    <source>
        <strain evidence="2">TB1705</strain>
        <tissue evidence="2">Leaf</tissue>
    </source>
</reference>
<name>A0A7J7KZ18_9MAGN</name>
<protein>
    <submittedName>
        <fullName evidence="2">Uncharacterized protein</fullName>
    </submittedName>
</protein>
<gene>
    <name evidence="2" type="ORF">GIB67_015431</name>
</gene>
<feature type="compositionally biased region" description="Acidic residues" evidence="1">
    <location>
        <begin position="20"/>
        <end position="29"/>
    </location>
</feature>
<feature type="region of interest" description="Disordered" evidence="1">
    <location>
        <begin position="1"/>
        <end position="29"/>
    </location>
</feature>
<proteinExistence type="predicted"/>